<dbReference type="InterPro" id="IPR013482">
    <property type="entry name" value="Molybde_CF_guanTrfase"/>
</dbReference>
<dbReference type="GO" id="GO:0061603">
    <property type="term" value="F:molybdenum cofactor guanylyltransferase activity"/>
    <property type="evidence" value="ECO:0007669"/>
    <property type="project" value="UniProtKB-EC"/>
</dbReference>
<dbReference type="OrthoDB" id="9788394at2"/>
<dbReference type="NCBIfam" id="TIGR02665">
    <property type="entry name" value="molyb_mobA"/>
    <property type="match status" value="1"/>
</dbReference>
<accession>A0A3L8PUM3</accession>
<evidence type="ECO:0000256" key="7">
    <source>
        <dbReference type="ARBA" id="ARBA00023150"/>
    </source>
</evidence>
<comment type="subunit">
    <text evidence="8">Monomer.</text>
</comment>
<keyword evidence="5 8" id="KW-0460">Magnesium</keyword>
<dbReference type="RefSeq" id="WP_121839700.1">
    <property type="nucleotide sequence ID" value="NZ_ML014796.1"/>
</dbReference>
<evidence type="ECO:0000256" key="6">
    <source>
        <dbReference type="ARBA" id="ARBA00023134"/>
    </source>
</evidence>
<dbReference type="SUPFAM" id="SSF53448">
    <property type="entry name" value="Nucleotide-diphospho-sugar transferases"/>
    <property type="match status" value="1"/>
</dbReference>
<dbReference type="Pfam" id="PF12804">
    <property type="entry name" value="NTP_transf_3"/>
    <property type="match status" value="1"/>
</dbReference>
<proteinExistence type="inferred from homology"/>
<comment type="catalytic activity">
    <reaction evidence="8">
        <text>Mo-molybdopterin + GTP + H(+) = Mo-molybdopterin guanine dinucleotide + diphosphate</text>
        <dbReference type="Rhea" id="RHEA:34243"/>
        <dbReference type="ChEBI" id="CHEBI:15378"/>
        <dbReference type="ChEBI" id="CHEBI:33019"/>
        <dbReference type="ChEBI" id="CHEBI:37565"/>
        <dbReference type="ChEBI" id="CHEBI:71302"/>
        <dbReference type="ChEBI" id="CHEBI:71310"/>
        <dbReference type="EC" id="2.7.7.77"/>
    </reaction>
</comment>
<comment type="caution">
    <text evidence="10">The sequence shown here is derived from an EMBL/GenBank/DDBJ whole genome shotgun (WGS) entry which is preliminary data.</text>
</comment>
<protein>
    <recommendedName>
        <fullName evidence="8">Molybdenum cofactor guanylyltransferase</fullName>
        <shortName evidence="8">MoCo guanylyltransferase</shortName>
        <ecNumber evidence="8">2.7.7.77</ecNumber>
    </recommendedName>
    <alternativeName>
        <fullName evidence="8">GTP:molybdopterin guanylyltransferase</fullName>
    </alternativeName>
    <alternativeName>
        <fullName evidence="8">Mo-MPT guanylyltransferase</fullName>
    </alternativeName>
    <alternativeName>
        <fullName evidence="8">Molybdopterin guanylyltransferase</fullName>
    </alternativeName>
    <alternativeName>
        <fullName evidence="8">Molybdopterin-guanine dinucleotide synthase</fullName>
        <shortName evidence="8">MGD synthase</shortName>
    </alternativeName>
</protein>
<evidence type="ECO:0000259" key="9">
    <source>
        <dbReference type="Pfam" id="PF12804"/>
    </source>
</evidence>
<evidence type="ECO:0000256" key="5">
    <source>
        <dbReference type="ARBA" id="ARBA00022842"/>
    </source>
</evidence>
<dbReference type="EMBL" id="QZEI01000047">
    <property type="protein sequence ID" value="RLV59016.1"/>
    <property type="molecule type" value="Genomic_DNA"/>
</dbReference>
<keyword evidence="7 8" id="KW-0501">Molybdenum cofactor biosynthesis</keyword>
<evidence type="ECO:0000256" key="2">
    <source>
        <dbReference type="ARBA" id="ARBA00022679"/>
    </source>
</evidence>
<dbReference type="GO" id="GO:0046872">
    <property type="term" value="F:metal ion binding"/>
    <property type="evidence" value="ECO:0007669"/>
    <property type="project" value="UniProtKB-KW"/>
</dbReference>
<evidence type="ECO:0000256" key="8">
    <source>
        <dbReference type="HAMAP-Rule" id="MF_00316"/>
    </source>
</evidence>
<dbReference type="Proteomes" id="UP000281474">
    <property type="component" value="Unassembled WGS sequence"/>
</dbReference>
<keyword evidence="1 8" id="KW-0963">Cytoplasm</keyword>
<feature type="domain" description="MobA-like NTP transferase" evidence="9">
    <location>
        <begin position="8"/>
        <end position="162"/>
    </location>
</feature>
<keyword evidence="4 8" id="KW-0547">Nucleotide-binding</keyword>
<dbReference type="InterPro" id="IPR029044">
    <property type="entry name" value="Nucleotide-diphossugar_trans"/>
</dbReference>
<organism evidence="10 11">
    <name type="scientific">Parashewanella curva</name>
    <dbReference type="NCBI Taxonomy" id="2338552"/>
    <lineage>
        <taxon>Bacteria</taxon>
        <taxon>Pseudomonadati</taxon>
        <taxon>Pseudomonadota</taxon>
        <taxon>Gammaproteobacteria</taxon>
        <taxon>Alteromonadales</taxon>
        <taxon>Shewanellaceae</taxon>
        <taxon>Parashewanella</taxon>
    </lineage>
</organism>
<dbReference type="InterPro" id="IPR025877">
    <property type="entry name" value="MobA-like_NTP_Trfase"/>
</dbReference>
<comment type="cofactor">
    <cofactor evidence="8">
        <name>Mg(2+)</name>
        <dbReference type="ChEBI" id="CHEBI:18420"/>
    </cofactor>
</comment>
<comment type="subcellular location">
    <subcellularLocation>
        <location evidence="8">Cytoplasm</location>
    </subcellularLocation>
</comment>
<evidence type="ECO:0000256" key="3">
    <source>
        <dbReference type="ARBA" id="ARBA00022723"/>
    </source>
</evidence>
<gene>
    <name evidence="8 10" type="primary">mobA</name>
    <name evidence="10" type="ORF">D5018_14400</name>
</gene>
<keyword evidence="11" id="KW-1185">Reference proteome</keyword>
<feature type="binding site" evidence="8">
    <location>
        <position position="70"/>
    </location>
    <ligand>
        <name>GTP</name>
        <dbReference type="ChEBI" id="CHEBI:37565"/>
    </ligand>
</feature>
<feature type="binding site" evidence="8">
    <location>
        <position position="24"/>
    </location>
    <ligand>
        <name>GTP</name>
        <dbReference type="ChEBI" id="CHEBI:37565"/>
    </ligand>
</feature>
<evidence type="ECO:0000313" key="11">
    <source>
        <dbReference type="Proteomes" id="UP000281474"/>
    </source>
</evidence>
<feature type="binding site" evidence="8">
    <location>
        <position position="100"/>
    </location>
    <ligand>
        <name>Mg(2+)</name>
        <dbReference type="ChEBI" id="CHEBI:18420"/>
    </ligand>
</feature>
<dbReference type="AlphaFoldDB" id="A0A3L8PUM3"/>
<dbReference type="EC" id="2.7.7.77" evidence="8"/>
<evidence type="ECO:0000313" key="10">
    <source>
        <dbReference type="EMBL" id="RLV59016.1"/>
    </source>
</evidence>
<dbReference type="GO" id="GO:1902758">
    <property type="term" value="P:bis(molybdopterin guanine dinucleotide)molybdenum biosynthetic process"/>
    <property type="evidence" value="ECO:0007669"/>
    <property type="project" value="TreeGrafter"/>
</dbReference>
<keyword evidence="6 8" id="KW-0342">GTP-binding</keyword>
<dbReference type="HAMAP" id="MF_00316">
    <property type="entry name" value="MobA"/>
    <property type="match status" value="1"/>
</dbReference>
<dbReference type="CDD" id="cd02503">
    <property type="entry name" value="MobA"/>
    <property type="match status" value="1"/>
</dbReference>
<dbReference type="PANTHER" id="PTHR19136">
    <property type="entry name" value="MOLYBDENUM COFACTOR GUANYLYLTRANSFERASE"/>
    <property type="match status" value="1"/>
</dbReference>
<evidence type="ECO:0000256" key="4">
    <source>
        <dbReference type="ARBA" id="ARBA00022741"/>
    </source>
</evidence>
<evidence type="ECO:0000256" key="1">
    <source>
        <dbReference type="ARBA" id="ARBA00022490"/>
    </source>
</evidence>
<name>A0A3L8PUM3_9GAMM</name>
<feature type="binding site" evidence="8">
    <location>
        <begin position="11"/>
        <end position="13"/>
    </location>
    <ligand>
        <name>GTP</name>
        <dbReference type="ChEBI" id="CHEBI:37565"/>
    </ligand>
</feature>
<sequence>MSDLSVEAVILAGGQGRRMQYQDKGLVTFQHRPLVQHVIDTIHPQVNRLMIMANRNIESYQAFGYPVFSDELSGFQGPLSGLSTALHHCQSEWLLMLPCDTPHLPSDLLEKMQLALAQDNTDIVVACDSHKEHAVIMLLKRQLKADLDDYLASGERRVMAWYRRHQYQTVEFDAKHFINCNHIDELS</sequence>
<dbReference type="PANTHER" id="PTHR19136:SF81">
    <property type="entry name" value="MOLYBDENUM COFACTOR GUANYLYLTRANSFERASE"/>
    <property type="match status" value="1"/>
</dbReference>
<reference evidence="10 11" key="1">
    <citation type="submission" date="2018-09" db="EMBL/GenBank/DDBJ databases">
        <title>Phylogeny of the Shewanellaceae, and recommendation for two new genera, Pseudoshewanella and Parashewanella.</title>
        <authorList>
            <person name="Wang G."/>
        </authorList>
    </citation>
    <scope>NUCLEOTIDE SEQUENCE [LARGE SCALE GENOMIC DNA]</scope>
    <source>
        <strain evidence="10 11">C51</strain>
    </source>
</reference>
<dbReference type="Gene3D" id="3.90.550.10">
    <property type="entry name" value="Spore Coat Polysaccharide Biosynthesis Protein SpsA, Chain A"/>
    <property type="match status" value="1"/>
</dbReference>
<dbReference type="GO" id="GO:0005525">
    <property type="term" value="F:GTP binding"/>
    <property type="evidence" value="ECO:0007669"/>
    <property type="project" value="UniProtKB-UniRule"/>
</dbReference>
<comment type="domain">
    <text evidence="8">The N-terminal domain determines nucleotide recognition and specific binding, while the C-terminal domain determines the specific binding to the target protein.</text>
</comment>
<dbReference type="GO" id="GO:0005737">
    <property type="term" value="C:cytoplasm"/>
    <property type="evidence" value="ECO:0007669"/>
    <property type="project" value="UniProtKB-SubCell"/>
</dbReference>
<comment type="similarity">
    <text evidence="8">Belongs to the MobA family.</text>
</comment>
<feature type="binding site" evidence="8">
    <location>
        <position position="100"/>
    </location>
    <ligand>
        <name>GTP</name>
        <dbReference type="ChEBI" id="CHEBI:37565"/>
    </ligand>
</feature>
<comment type="function">
    <text evidence="8">Transfers a GMP moiety from GTP to Mo-molybdopterin (Mo-MPT) cofactor (Moco or molybdenum cofactor) to form Mo-molybdopterin guanine dinucleotide (Mo-MGD) cofactor.</text>
</comment>
<comment type="caution">
    <text evidence="8">Lacks conserved residue(s) required for the propagation of feature annotation.</text>
</comment>
<keyword evidence="3 8" id="KW-0479">Metal-binding</keyword>
<keyword evidence="2 8" id="KW-0808">Transferase</keyword>
<keyword evidence="10" id="KW-0548">Nucleotidyltransferase</keyword>